<dbReference type="AlphaFoldDB" id="A0AAJ7SGS5"/>
<dbReference type="RefSeq" id="XP_028968392.1">
    <property type="nucleotide sequence ID" value="XM_029112559.1"/>
</dbReference>
<feature type="domain" description="ZP" evidence="1">
    <location>
        <begin position="62"/>
        <end position="250"/>
    </location>
</feature>
<dbReference type="InterPro" id="IPR001507">
    <property type="entry name" value="ZP_dom"/>
</dbReference>
<evidence type="ECO:0000313" key="3">
    <source>
        <dbReference type="RefSeq" id="XP_028968392.1"/>
    </source>
</evidence>
<dbReference type="Proteomes" id="UP000694867">
    <property type="component" value="Unplaced"/>
</dbReference>
<dbReference type="PANTHER" id="PTHR46560:SF7">
    <property type="entry name" value="RE59626P"/>
    <property type="match status" value="1"/>
</dbReference>
<dbReference type="GeneID" id="114828423"/>
<dbReference type="PROSITE" id="PS51034">
    <property type="entry name" value="ZP_2"/>
    <property type="match status" value="1"/>
</dbReference>
<protein>
    <submittedName>
        <fullName evidence="3">Uncharacterized protein LOC114828423</fullName>
    </submittedName>
</protein>
<evidence type="ECO:0000259" key="1">
    <source>
        <dbReference type="PROSITE" id="PS51034"/>
    </source>
</evidence>
<dbReference type="KEGG" id="goe:114828423"/>
<reference evidence="3" key="1">
    <citation type="submission" date="2025-08" db="UniProtKB">
        <authorList>
            <consortium name="RefSeq"/>
        </authorList>
    </citation>
    <scope>IDENTIFICATION</scope>
</reference>
<organism evidence="2 3">
    <name type="scientific">Galendromus occidentalis</name>
    <name type="common">western predatory mite</name>
    <dbReference type="NCBI Taxonomy" id="34638"/>
    <lineage>
        <taxon>Eukaryota</taxon>
        <taxon>Metazoa</taxon>
        <taxon>Ecdysozoa</taxon>
        <taxon>Arthropoda</taxon>
        <taxon>Chelicerata</taxon>
        <taxon>Arachnida</taxon>
        <taxon>Acari</taxon>
        <taxon>Parasitiformes</taxon>
        <taxon>Mesostigmata</taxon>
        <taxon>Gamasina</taxon>
        <taxon>Phytoseioidea</taxon>
        <taxon>Phytoseiidae</taxon>
        <taxon>Typhlodrominae</taxon>
        <taxon>Galendromus</taxon>
    </lineage>
</organism>
<proteinExistence type="predicted"/>
<gene>
    <name evidence="3" type="primary">LOC114828423</name>
</gene>
<sequence>MSRTRTIPDATAESMLGAAVSAVQSEVCCSTIPVTMNSVLVFLFGLIGAIQADQWKDKVRLTCESTGMKVEIPATEAFKGVMWIEGSGNPACVVRGSGSKAATIMFIPYDGCNTMRASNSLYVNKISFKQRAGLVSSRDSVLEVVCRLKSGHVKVNSEKTVFSIITDGVRDITRTVAKPDEPTLSNVKLLRDNISGKQKFHFGLHLPRSTTFPSQRAPTVRNCKVIQDNVVLSAPEQRVTFKKLQVIKLT</sequence>
<evidence type="ECO:0000313" key="2">
    <source>
        <dbReference type="Proteomes" id="UP000694867"/>
    </source>
</evidence>
<dbReference type="PANTHER" id="PTHR46560">
    <property type="entry name" value="CYPHER, ISOFORM B"/>
    <property type="match status" value="1"/>
</dbReference>
<accession>A0AAJ7SGS5</accession>
<name>A0AAJ7SGS5_9ACAR</name>
<keyword evidence="2" id="KW-1185">Reference proteome</keyword>